<dbReference type="OrthoDB" id="128308at2759"/>
<dbReference type="GeneID" id="18839365"/>
<dbReference type="HOGENOM" id="CLU_458565_0_0_1"/>
<feature type="compositionally biased region" description="Pro residues" evidence="1">
    <location>
        <begin position="372"/>
        <end position="386"/>
    </location>
</feature>
<name>R7SWG0_DICSQ</name>
<dbReference type="EMBL" id="JH719419">
    <property type="protein sequence ID" value="EJF60075.1"/>
    <property type="molecule type" value="Genomic_DNA"/>
</dbReference>
<evidence type="ECO:0000313" key="2">
    <source>
        <dbReference type="EMBL" id="EJF60075.1"/>
    </source>
</evidence>
<protein>
    <submittedName>
        <fullName evidence="2">Uncharacterized protein</fullName>
    </submittedName>
</protein>
<feature type="compositionally biased region" description="Gly residues" evidence="1">
    <location>
        <begin position="406"/>
        <end position="417"/>
    </location>
</feature>
<feature type="compositionally biased region" description="Polar residues" evidence="1">
    <location>
        <begin position="25"/>
        <end position="43"/>
    </location>
</feature>
<dbReference type="RefSeq" id="XP_007367288.1">
    <property type="nucleotide sequence ID" value="XM_007367226.1"/>
</dbReference>
<sequence length="595" mass="64103">MAQPIPIVTRPGPGATFTLPLASPAFTQSPSSAPASTLNSPLPLSSAQLRRSSYGSSYGWSPGREDSRDEKHNELAESLKRSVTIVFWYKANVQPLRLRVDIATFPLLRLSEVEPIVDAYHLAPNTYVDVYNPHARAWEQEQLCAVRSVESQQRVLYRMRRDLIVGLEDCECLGLEAELRLQEERVSAPALPLLYQPVDSVGQKKRSADEGLSPPSSKHHRSHSSQSGSSTSTAVNALAFEDVGSPMFSRHVVPDSETQVDSSQMPMYASPFSIASLHSVTSATTSTTSQLNQDYHYTPHTPISPIQHARSTHNNSAMPLRTNGPVPISSDSSLAMAVTPPTPTLSIQASPISPTRASYSRLPYPQAASNPTPSPTPKSTPLPSPVTLPAANQDREPTPTAQANGDGTGPGSTAGGGAAKAWPFGKYVCEIDAGLTEMEELMQREPALTQRGAFERVFKAAYKKSTFCNHRRVWKNAPQDALDEWRAAGRAESALWNEFVRALEGKEPKRPAGLAGNGGGQGLGRGVAFAQSQAAFGSPQGGLVHLGMGPAQGMRMQQHSQGLGMRREEPMGSLRPPEGRGYLGEWFGTCFGGFG</sequence>
<dbReference type="KEGG" id="dsq:DICSQDRAFT_171559"/>
<feature type="region of interest" description="Disordered" evidence="1">
    <location>
        <begin position="292"/>
        <end position="417"/>
    </location>
</feature>
<organism evidence="2 3">
    <name type="scientific">Dichomitus squalens (strain LYAD-421)</name>
    <name type="common">Western red white-rot fungus</name>
    <dbReference type="NCBI Taxonomy" id="732165"/>
    <lineage>
        <taxon>Eukaryota</taxon>
        <taxon>Fungi</taxon>
        <taxon>Dikarya</taxon>
        <taxon>Basidiomycota</taxon>
        <taxon>Agaricomycotina</taxon>
        <taxon>Agaricomycetes</taxon>
        <taxon>Polyporales</taxon>
        <taxon>Polyporaceae</taxon>
        <taxon>Dichomitus</taxon>
    </lineage>
</organism>
<accession>R7SWG0</accession>
<gene>
    <name evidence="2" type="ORF">DICSQDRAFT_171559</name>
</gene>
<feature type="compositionally biased region" description="Polar residues" evidence="1">
    <location>
        <begin position="344"/>
        <end position="358"/>
    </location>
</feature>
<feature type="region of interest" description="Disordered" evidence="1">
    <location>
        <begin position="199"/>
        <end position="232"/>
    </location>
</feature>
<feature type="region of interest" description="Disordered" evidence="1">
    <location>
        <begin position="1"/>
        <end position="43"/>
    </location>
</feature>
<evidence type="ECO:0000313" key="3">
    <source>
        <dbReference type="Proteomes" id="UP000053319"/>
    </source>
</evidence>
<reference evidence="2 3" key="1">
    <citation type="journal article" date="2012" name="Science">
        <title>The Paleozoic origin of enzymatic lignin decomposition reconstructed from 31 fungal genomes.</title>
        <authorList>
            <person name="Floudas D."/>
            <person name="Binder M."/>
            <person name="Riley R."/>
            <person name="Barry K."/>
            <person name="Blanchette R.A."/>
            <person name="Henrissat B."/>
            <person name="Martinez A.T."/>
            <person name="Otillar R."/>
            <person name="Spatafora J.W."/>
            <person name="Yadav J.S."/>
            <person name="Aerts A."/>
            <person name="Benoit I."/>
            <person name="Boyd A."/>
            <person name="Carlson A."/>
            <person name="Copeland A."/>
            <person name="Coutinho P.M."/>
            <person name="de Vries R.P."/>
            <person name="Ferreira P."/>
            <person name="Findley K."/>
            <person name="Foster B."/>
            <person name="Gaskell J."/>
            <person name="Glotzer D."/>
            <person name="Gorecki P."/>
            <person name="Heitman J."/>
            <person name="Hesse C."/>
            <person name="Hori C."/>
            <person name="Igarashi K."/>
            <person name="Jurgens J.A."/>
            <person name="Kallen N."/>
            <person name="Kersten P."/>
            <person name="Kohler A."/>
            <person name="Kuees U."/>
            <person name="Kumar T.K.A."/>
            <person name="Kuo A."/>
            <person name="LaButti K."/>
            <person name="Larrondo L.F."/>
            <person name="Lindquist E."/>
            <person name="Ling A."/>
            <person name="Lombard V."/>
            <person name="Lucas S."/>
            <person name="Lundell T."/>
            <person name="Martin R."/>
            <person name="McLaughlin D.J."/>
            <person name="Morgenstern I."/>
            <person name="Morin E."/>
            <person name="Murat C."/>
            <person name="Nagy L.G."/>
            <person name="Nolan M."/>
            <person name="Ohm R.A."/>
            <person name="Patyshakuliyeva A."/>
            <person name="Rokas A."/>
            <person name="Ruiz-Duenas F.J."/>
            <person name="Sabat G."/>
            <person name="Salamov A."/>
            <person name="Samejima M."/>
            <person name="Schmutz J."/>
            <person name="Slot J.C."/>
            <person name="St John F."/>
            <person name="Stenlid J."/>
            <person name="Sun H."/>
            <person name="Sun S."/>
            <person name="Syed K."/>
            <person name="Tsang A."/>
            <person name="Wiebenga A."/>
            <person name="Young D."/>
            <person name="Pisabarro A."/>
            <person name="Eastwood D.C."/>
            <person name="Martin F."/>
            <person name="Cullen D."/>
            <person name="Grigoriev I.V."/>
            <person name="Hibbett D.S."/>
        </authorList>
    </citation>
    <scope>NUCLEOTIDE SEQUENCE [LARGE SCALE GENOMIC DNA]</scope>
    <source>
        <strain evidence="2 3">LYAD-421 SS1</strain>
    </source>
</reference>
<evidence type="ECO:0000256" key="1">
    <source>
        <dbReference type="SAM" id="MobiDB-lite"/>
    </source>
</evidence>
<proteinExistence type="predicted"/>
<dbReference type="OMA" id="SEDECPG"/>
<dbReference type="Proteomes" id="UP000053319">
    <property type="component" value="Unassembled WGS sequence"/>
</dbReference>
<dbReference type="AlphaFoldDB" id="R7SWG0"/>